<evidence type="ECO:0000256" key="4">
    <source>
        <dbReference type="ARBA" id="ARBA00012085"/>
    </source>
</evidence>
<dbReference type="EC" id="4.4.1.1" evidence="4"/>
<dbReference type="InterPro" id="IPR054542">
    <property type="entry name" value="Cys_met_metab_PP"/>
</dbReference>
<dbReference type="GO" id="GO:0047982">
    <property type="term" value="F:homocysteine desulfhydrase activity"/>
    <property type="evidence" value="ECO:0007669"/>
    <property type="project" value="UniProtKB-EC"/>
</dbReference>
<dbReference type="PIRSF" id="PIRSF001434">
    <property type="entry name" value="CGS"/>
    <property type="match status" value="1"/>
</dbReference>
<comment type="subunit">
    <text evidence="11">Homotetramer. Interacts with CALM in a calcium-dependent manner.</text>
</comment>
<keyword evidence="7" id="KW-0198">Cysteine biosynthesis</keyword>
<keyword evidence="6 19" id="KW-0663">Pyridoxal phosphate</keyword>
<evidence type="ECO:0000256" key="2">
    <source>
        <dbReference type="ARBA" id="ARBA00005038"/>
    </source>
</evidence>
<dbReference type="Gene3D" id="3.90.1150.10">
    <property type="entry name" value="Aspartate Aminotransferase, domain 1"/>
    <property type="match status" value="1"/>
</dbReference>
<dbReference type="PANTHER" id="PTHR11808">
    <property type="entry name" value="TRANS-SULFURATION ENZYME FAMILY MEMBER"/>
    <property type="match status" value="1"/>
</dbReference>
<comment type="similarity">
    <text evidence="3 20">Belongs to the trans-sulfuration enzymes family.</text>
</comment>
<dbReference type="SUPFAM" id="SSF53383">
    <property type="entry name" value="PLP-dependent transferases"/>
    <property type="match status" value="1"/>
</dbReference>
<dbReference type="GO" id="GO:0019346">
    <property type="term" value="P:transsulfuration"/>
    <property type="evidence" value="ECO:0007669"/>
    <property type="project" value="InterPro"/>
</dbReference>
<evidence type="ECO:0000256" key="14">
    <source>
        <dbReference type="ARBA" id="ARBA00047211"/>
    </source>
</evidence>
<dbReference type="FunFam" id="3.90.1150.10:FF:000008">
    <property type="entry name" value="Cystathionine gamma-synthase"/>
    <property type="match status" value="1"/>
</dbReference>
<feature type="modified residue" description="N6-(pyridoxal phosphate)lysine" evidence="19">
    <location>
        <position position="214"/>
    </location>
</feature>
<comment type="catalytic activity">
    <reaction evidence="18">
        <text>L-homocysteine + H2O = 2-oxobutanoate + hydrogen sulfide + NH4(+) + H(+)</text>
        <dbReference type="Rhea" id="RHEA:14501"/>
        <dbReference type="ChEBI" id="CHEBI:15377"/>
        <dbReference type="ChEBI" id="CHEBI:15378"/>
        <dbReference type="ChEBI" id="CHEBI:16763"/>
        <dbReference type="ChEBI" id="CHEBI:28938"/>
        <dbReference type="ChEBI" id="CHEBI:29919"/>
        <dbReference type="ChEBI" id="CHEBI:58199"/>
        <dbReference type="EC" id="4.4.1.2"/>
    </reaction>
    <physiologicalReaction direction="left-to-right" evidence="18">
        <dbReference type="Rhea" id="RHEA:14502"/>
    </physiologicalReaction>
</comment>
<comment type="pathway">
    <text evidence="2">Amino-acid biosynthesis; L-cysteine biosynthesis; L-cysteine from L-homocysteine and L-serine: step 2/2.</text>
</comment>
<evidence type="ECO:0000256" key="10">
    <source>
        <dbReference type="ARBA" id="ARBA00045076"/>
    </source>
</evidence>
<dbReference type="PROSITE" id="PS00868">
    <property type="entry name" value="CYS_MET_METAB_PP"/>
    <property type="match status" value="1"/>
</dbReference>
<comment type="cofactor">
    <cofactor evidence="1 20">
        <name>pyridoxal 5'-phosphate</name>
        <dbReference type="ChEBI" id="CHEBI:597326"/>
    </cofactor>
</comment>
<evidence type="ECO:0000256" key="17">
    <source>
        <dbReference type="ARBA" id="ARBA00048625"/>
    </source>
</evidence>
<evidence type="ECO:0000256" key="9">
    <source>
        <dbReference type="ARBA" id="ARBA00031772"/>
    </source>
</evidence>
<dbReference type="InterPro" id="IPR015422">
    <property type="entry name" value="PyrdxlP-dep_Trfase_small"/>
</dbReference>
<dbReference type="UniPathway" id="UPA00136">
    <property type="reaction ID" value="UER00202"/>
</dbReference>
<protein>
    <recommendedName>
        <fullName evidence="5">Cystathionine gamma-lyase</fullName>
        <ecNumber evidence="4">4.4.1.1</ecNumber>
        <ecNumber evidence="12">4.4.1.2</ecNumber>
    </recommendedName>
    <alternativeName>
        <fullName evidence="14">Cysteine desulfhydrase</fullName>
    </alternativeName>
    <alternativeName>
        <fullName evidence="9">Cysteine-protein sulfhydrase</fullName>
    </alternativeName>
    <alternativeName>
        <fullName evidence="8">Gamma-cystathionase</fullName>
    </alternativeName>
    <alternativeName>
        <fullName evidence="13">Homocysteine desulfhydrase</fullName>
    </alternativeName>
</protein>
<dbReference type="EMBL" id="FN653019">
    <property type="protein sequence ID" value="CBY22476.1"/>
    <property type="molecule type" value="Genomic_DNA"/>
</dbReference>
<dbReference type="PANTHER" id="PTHR11808:SF15">
    <property type="entry name" value="CYSTATHIONINE GAMMA-LYASE"/>
    <property type="match status" value="1"/>
</dbReference>
<evidence type="ECO:0000256" key="7">
    <source>
        <dbReference type="ARBA" id="ARBA00023192"/>
    </source>
</evidence>
<evidence type="ECO:0000256" key="8">
    <source>
        <dbReference type="ARBA" id="ARBA00029853"/>
    </source>
</evidence>
<dbReference type="InParanoid" id="E4WZ81"/>
<evidence type="ECO:0000256" key="16">
    <source>
        <dbReference type="ARBA" id="ARBA00047477"/>
    </source>
</evidence>
<evidence type="ECO:0000256" key="19">
    <source>
        <dbReference type="PIRSR" id="PIRSR001434-2"/>
    </source>
</evidence>
<comment type="catalytic activity">
    <reaction evidence="16">
        <text>L,L-cystathionine + H2O = 2-oxobutanoate + L-cysteine + NH4(+)</text>
        <dbReference type="Rhea" id="RHEA:14005"/>
        <dbReference type="ChEBI" id="CHEBI:15377"/>
        <dbReference type="ChEBI" id="CHEBI:16763"/>
        <dbReference type="ChEBI" id="CHEBI:28938"/>
        <dbReference type="ChEBI" id="CHEBI:35235"/>
        <dbReference type="ChEBI" id="CHEBI:58161"/>
        <dbReference type="EC" id="4.4.1.1"/>
    </reaction>
    <physiologicalReaction direction="left-to-right" evidence="16">
        <dbReference type="Rhea" id="RHEA:14006"/>
    </physiologicalReaction>
</comment>
<dbReference type="InterPro" id="IPR015421">
    <property type="entry name" value="PyrdxlP-dep_Trfase_major"/>
</dbReference>
<evidence type="ECO:0000256" key="11">
    <source>
        <dbReference type="ARBA" id="ARBA00046537"/>
    </source>
</evidence>
<gene>
    <name evidence="21" type="ORF">GSOID_T00013232001</name>
</gene>
<evidence type="ECO:0000313" key="22">
    <source>
        <dbReference type="Proteomes" id="UP000001307"/>
    </source>
</evidence>
<dbReference type="FunCoup" id="E4WZ81">
    <property type="interactions" value="2"/>
</dbReference>
<evidence type="ECO:0000256" key="5">
    <source>
        <dbReference type="ARBA" id="ARBA00017343"/>
    </source>
</evidence>
<evidence type="ECO:0000256" key="3">
    <source>
        <dbReference type="ARBA" id="ARBA00009077"/>
    </source>
</evidence>
<keyword evidence="7" id="KW-0028">Amino-acid biosynthesis</keyword>
<evidence type="ECO:0000256" key="13">
    <source>
        <dbReference type="ARBA" id="ARBA00047199"/>
    </source>
</evidence>
<dbReference type="GO" id="GO:0005737">
    <property type="term" value="C:cytoplasm"/>
    <property type="evidence" value="ECO:0007669"/>
    <property type="project" value="TreeGrafter"/>
</dbReference>
<comment type="catalytic activity">
    <reaction evidence="15">
        <text>L-cysteine + H2O = hydrogen sulfide + pyruvate + NH4(+) + H(+)</text>
        <dbReference type="Rhea" id="RHEA:24931"/>
        <dbReference type="ChEBI" id="CHEBI:15361"/>
        <dbReference type="ChEBI" id="CHEBI:15377"/>
        <dbReference type="ChEBI" id="CHEBI:15378"/>
        <dbReference type="ChEBI" id="CHEBI:28938"/>
        <dbReference type="ChEBI" id="CHEBI:29919"/>
        <dbReference type="ChEBI" id="CHEBI:35235"/>
        <dbReference type="EC" id="4.4.1.1"/>
    </reaction>
    <physiologicalReaction direction="left-to-right" evidence="15">
        <dbReference type="Rhea" id="RHEA:24932"/>
    </physiologicalReaction>
</comment>
<evidence type="ECO:0000256" key="15">
    <source>
        <dbReference type="ARBA" id="ARBA00047376"/>
    </source>
</evidence>
<dbReference type="OrthoDB" id="3512640at2759"/>
<evidence type="ECO:0000256" key="18">
    <source>
        <dbReference type="ARBA" id="ARBA00048780"/>
    </source>
</evidence>
<dbReference type="AlphaFoldDB" id="E4WZ81"/>
<dbReference type="GO" id="GO:0019343">
    <property type="term" value="P:cysteine biosynthetic process via cystathionine"/>
    <property type="evidence" value="ECO:0007669"/>
    <property type="project" value="TreeGrafter"/>
</dbReference>
<reference evidence="21" key="1">
    <citation type="journal article" date="2010" name="Science">
        <title>Plasticity of animal genome architecture unmasked by rapid evolution of a pelagic tunicate.</title>
        <authorList>
            <person name="Denoeud F."/>
            <person name="Henriet S."/>
            <person name="Mungpakdee S."/>
            <person name="Aury J.M."/>
            <person name="Da Silva C."/>
            <person name="Brinkmann H."/>
            <person name="Mikhaleva J."/>
            <person name="Olsen L.C."/>
            <person name="Jubin C."/>
            <person name="Canestro C."/>
            <person name="Bouquet J.M."/>
            <person name="Danks G."/>
            <person name="Poulain J."/>
            <person name="Campsteijn C."/>
            <person name="Adamski M."/>
            <person name="Cross I."/>
            <person name="Yadetie F."/>
            <person name="Muffato M."/>
            <person name="Louis A."/>
            <person name="Butcher S."/>
            <person name="Tsagkogeorga G."/>
            <person name="Konrad A."/>
            <person name="Singh S."/>
            <person name="Jensen M.F."/>
            <person name="Cong E.H."/>
            <person name="Eikeseth-Otteraa H."/>
            <person name="Noel B."/>
            <person name="Anthouard V."/>
            <person name="Porcel B.M."/>
            <person name="Kachouri-Lafond R."/>
            <person name="Nishino A."/>
            <person name="Ugolini M."/>
            <person name="Chourrout P."/>
            <person name="Nishida H."/>
            <person name="Aasland R."/>
            <person name="Huzurbazar S."/>
            <person name="Westhof E."/>
            <person name="Delsuc F."/>
            <person name="Lehrach H."/>
            <person name="Reinhardt R."/>
            <person name="Weissenbach J."/>
            <person name="Roy S.W."/>
            <person name="Artiguenave F."/>
            <person name="Postlethwait J.H."/>
            <person name="Manak J.R."/>
            <person name="Thompson E.M."/>
            <person name="Jaillon O."/>
            <person name="Du Pasquier L."/>
            <person name="Boudinot P."/>
            <person name="Liberles D.A."/>
            <person name="Volff J.N."/>
            <person name="Philippe H."/>
            <person name="Lenhard B."/>
            <person name="Roest Crollius H."/>
            <person name="Wincker P."/>
            <person name="Chourrout D."/>
        </authorList>
    </citation>
    <scope>NUCLEOTIDE SEQUENCE [LARGE SCALE GENOMIC DNA]</scope>
</reference>
<keyword evidence="22" id="KW-1185">Reference proteome</keyword>
<evidence type="ECO:0000256" key="20">
    <source>
        <dbReference type="RuleBase" id="RU362118"/>
    </source>
</evidence>
<dbReference type="CDD" id="cd00614">
    <property type="entry name" value="CGS_like"/>
    <property type="match status" value="1"/>
</dbReference>
<comment type="catalytic activity">
    <reaction evidence="10">
        <text>L-homoserine = 2-oxobutanoate + NH4(+)</text>
        <dbReference type="Rhea" id="RHEA:24923"/>
        <dbReference type="ChEBI" id="CHEBI:16763"/>
        <dbReference type="ChEBI" id="CHEBI:28938"/>
        <dbReference type="ChEBI" id="CHEBI:57476"/>
        <dbReference type="EC" id="4.4.1.1"/>
    </reaction>
    <physiologicalReaction direction="left-to-right" evidence="10">
        <dbReference type="Rhea" id="RHEA:24924"/>
    </physiologicalReaction>
</comment>
<accession>E4WZ81</accession>
<comment type="catalytic activity">
    <reaction evidence="17">
        <text>L-selenocystathionine + H2O = L-selenocysteine + 2-oxobutanoate + NH4(+)</text>
        <dbReference type="Rhea" id="RHEA:31151"/>
        <dbReference type="ChEBI" id="CHEBI:15377"/>
        <dbReference type="ChEBI" id="CHEBI:16763"/>
        <dbReference type="ChEBI" id="CHEBI:28938"/>
        <dbReference type="ChEBI" id="CHEBI:57843"/>
        <dbReference type="ChEBI" id="CHEBI:62226"/>
    </reaction>
    <physiologicalReaction direction="left-to-right" evidence="17">
        <dbReference type="Rhea" id="RHEA:31152"/>
    </physiologicalReaction>
</comment>
<name>E4WZ81_OIKDI</name>
<dbReference type="GO" id="GO:0030170">
    <property type="term" value="F:pyridoxal phosphate binding"/>
    <property type="evidence" value="ECO:0007669"/>
    <property type="project" value="InterPro"/>
</dbReference>
<evidence type="ECO:0000256" key="1">
    <source>
        <dbReference type="ARBA" id="ARBA00001933"/>
    </source>
</evidence>
<dbReference type="FunFam" id="3.40.640.10:FF:000009">
    <property type="entry name" value="Cystathionine gamma-synthase homolog"/>
    <property type="match status" value="1"/>
</dbReference>
<dbReference type="Pfam" id="PF01053">
    <property type="entry name" value="Cys_Met_Meta_PP"/>
    <property type="match status" value="1"/>
</dbReference>
<sequence length="405" mass="44062">MSNSGFPISGFPSFGTDAIHAGQDPAKFNFKSAVPPITMASTYQRSDTGIPDLTNGKYIYSRLGNPTRDCLEQCIAKLENAKHGLAFSSGMAAITGCIQTFAKAGDHVICGDDVYGGTNWYFNNIANKNGLEIDMVDMRSVDTVVSAVRDSTQIVFFESMTNPLLRVVDVAAVAEAVHKIRDDIVVIVDNTFMTPWNMRPLDLGADIVVHSATKYINGHSDVVCGLLSTNSSNMREALFMTQITLGAVPSPFDSYLVNRGMKTLHLRMPRHAENAMKVAEWLEANPRIEKVFYPGLPSHPEHDILKKVARGAPGIITFSTKGKEENATKFLKSTKVVTLAVSLGGYESLAEHPASMTHANVPKEHREALGITDTMIRMSVGLEDADDIIADLENALKVAIPDGQF</sequence>
<dbReference type="Gene3D" id="3.40.640.10">
    <property type="entry name" value="Type I PLP-dependent aspartate aminotransferase-like (Major domain)"/>
    <property type="match status" value="1"/>
</dbReference>
<dbReference type="Proteomes" id="UP000001307">
    <property type="component" value="Unassembled WGS sequence"/>
</dbReference>
<evidence type="ECO:0000313" key="21">
    <source>
        <dbReference type="EMBL" id="CBY22476.1"/>
    </source>
</evidence>
<evidence type="ECO:0000256" key="6">
    <source>
        <dbReference type="ARBA" id="ARBA00022898"/>
    </source>
</evidence>
<dbReference type="GO" id="GO:0004123">
    <property type="term" value="F:cystathionine gamma-lyase activity"/>
    <property type="evidence" value="ECO:0007669"/>
    <property type="project" value="TreeGrafter"/>
</dbReference>
<dbReference type="EC" id="4.4.1.2" evidence="12"/>
<proteinExistence type="inferred from homology"/>
<dbReference type="InterPro" id="IPR000277">
    <property type="entry name" value="Cys/Met-Metab_PyrdxlP-dep_enz"/>
</dbReference>
<evidence type="ECO:0000256" key="12">
    <source>
        <dbReference type="ARBA" id="ARBA00047175"/>
    </source>
</evidence>
<organism evidence="21">
    <name type="scientific">Oikopleura dioica</name>
    <name type="common">Tunicate</name>
    <dbReference type="NCBI Taxonomy" id="34765"/>
    <lineage>
        <taxon>Eukaryota</taxon>
        <taxon>Metazoa</taxon>
        <taxon>Chordata</taxon>
        <taxon>Tunicata</taxon>
        <taxon>Appendicularia</taxon>
        <taxon>Copelata</taxon>
        <taxon>Oikopleuridae</taxon>
        <taxon>Oikopleura</taxon>
    </lineage>
</organism>
<dbReference type="InterPro" id="IPR015424">
    <property type="entry name" value="PyrdxlP-dep_Trfase"/>
</dbReference>